<organism evidence="4 5">
    <name type="scientific">Nissabacter archeti</name>
    <dbReference type="NCBI Taxonomy" id="1917880"/>
    <lineage>
        <taxon>Bacteria</taxon>
        <taxon>Pseudomonadati</taxon>
        <taxon>Pseudomonadota</taxon>
        <taxon>Gammaproteobacteria</taxon>
        <taxon>Enterobacterales</taxon>
        <taxon>Yersiniaceae</taxon>
        <taxon>Nissabacter</taxon>
    </lineage>
</organism>
<protein>
    <submittedName>
        <fullName evidence="4">GNAT family N-acetyltransferase</fullName>
    </submittedName>
</protein>
<dbReference type="Proteomes" id="UP000680634">
    <property type="component" value="Unassembled WGS sequence"/>
</dbReference>
<dbReference type="CDD" id="cd04301">
    <property type="entry name" value="NAT_SF"/>
    <property type="match status" value="1"/>
</dbReference>
<dbReference type="Gene3D" id="3.40.630.30">
    <property type="match status" value="1"/>
</dbReference>
<evidence type="ECO:0000256" key="2">
    <source>
        <dbReference type="ARBA" id="ARBA00023315"/>
    </source>
</evidence>
<accession>A0ABS5JKT6</accession>
<sequence length="146" mass="16748">MAKLDIETDETRYPVDWQALARLIERGGLNARNVDQLRQAYRNSAFCYWGYLEGKLVATAHAISDFTYASYLSDVVVDPDVQGRGLGDQLMRRICDDLRPYGKLFIYAVPDKIDFYRRYDFHLLHTGMVAASPGQIQAMQQKGYID</sequence>
<evidence type="ECO:0000313" key="4">
    <source>
        <dbReference type="EMBL" id="MBS0970537.1"/>
    </source>
</evidence>
<keyword evidence="5" id="KW-1185">Reference proteome</keyword>
<name>A0ABS5JKT6_9GAMM</name>
<keyword evidence="1" id="KW-0808">Transferase</keyword>
<dbReference type="InterPro" id="IPR016181">
    <property type="entry name" value="Acyl_CoA_acyltransferase"/>
</dbReference>
<dbReference type="PROSITE" id="PS51186">
    <property type="entry name" value="GNAT"/>
    <property type="match status" value="1"/>
</dbReference>
<proteinExistence type="predicted"/>
<evidence type="ECO:0000256" key="1">
    <source>
        <dbReference type="ARBA" id="ARBA00022679"/>
    </source>
</evidence>
<evidence type="ECO:0000313" key="5">
    <source>
        <dbReference type="Proteomes" id="UP000680634"/>
    </source>
</evidence>
<gene>
    <name evidence="4" type="ORF">JK232_16725</name>
</gene>
<reference evidence="5" key="1">
    <citation type="submission" date="2023-07" db="EMBL/GenBank/DDBJ databases">
        <title>Genome-inferred correspondence between phylogeny and metabolic traits in the wild Drosophila gut microbiome.</title>
        <authorList>
            <person name="Bueno E."/>
            <person name="Blow F."/>
            <person name="Douglas A.E."/>
        </authorList>
    </citation>
    <scope>NUCLEOTIDE SEQUENCE [LARGE SCALE GENOMIC DNA]</scope>
    <source>
        <strain evidence="5">JGM97</strain>
    </source>
</reference>
<dbReference type="InterPro" id="IPR000182">
    <property type="entry name" value="GNAT_dom"/>
</dbReference>
<dbReference type="SUPFAM" id="SSF55729">
    <property type="entry name" value="Acyl-CoA N-acyltransferases (Nat)"/>
    <property type="match status" value="1"/>
</dbReference>
<dbReference type="Pfam" id="PF00583">
    <property type="entry name" value="Acetyltransf_1"/>
    <property type="match status" value="1"/>
</dbReference>
<comment type="caution">
    <text evidence="4">The sequence shown here is derived from an EMBL/GenBank/DDBJ whole genome shotgun (WGS) entry which is preliminary data.</text>
</comment>
<dbReference type="PANTHER" id="PTHR43626">
    <property type="entry name" value="ACYL-COA N-ACYLTRANSFERASE"/>
    <property type="match status" value="1"/>
</dbReference>
<evidence type="ECO:0000259" key="3">
    <source>
        <dbReference type="PROSITE" id="PS51186"/>
    </source>
</evidence>
<dbReference type="InterPro" id="IPR045039">
    <property type="entry name" value="NSI-like"/>
</dbReference>
<keyword evidence="2" id="KW-0012">Acyltransferase</keyword>
<feature type="domain" description="N-acetyltransferase" evidence="3">
    <location>
        <begin position="4"/>
        <end position="146"/>
    </location>
</feature>
<dbReference type="EMBL" id="JAERKB010000012">
    <property type="protein sequence ID" value="MBS0970537.1"/>
    <property type="molecule type" value="Genomic_DNA"/>
</dbReference>
<dbReference type="PANTHER" id="PTHR43626:SF4">
    <property type="entry name" value="GCN5-RELATED N-ACETYLTRANSFERASE 2, CHLOROPLASTIC"/>
    <property type="match status" value="1"/>
</dbReference>